<evidence type="ECO:0000313" key="6">
    <source>
        <dbReference type="Proteomes" id="UP000760860"/>
    </source>
</evidence>
<feature type="signal peptide" evidence="3">
    <location>
        <begin position="1"/>
        <end position="23"/>
    </location>
</feature>
<evidence type="ECO:0000256" key="3">
    <source>
        <dbReference type="SAM" id="SignalP"/>
    </source>
</evidence>
<dbReference type="Proteomes" id="UP000760860">
    <property type="component" value="Unassembled WGS sequence"/>
</dbReference>
<evidence type="ECO:0000313" key="4">
    <source>
        <dbReference type="EMBL" id="KAG2988212.1"/>
    </source>
</evidence>
<comment type="caution">
    <text evidence="5">The sequence shown here is derived from an EMBL/GenBank/DDBJ whole genome shotgun (WGS) entry which is preliminary data.</text>
</comment>
<dbReference type="EMBL" id="RCMV01002105">
    <property type="protein sequence ID" value="KAG3204652.1"/>
    <property type="molecule type" value="Genomic_DNA"/>
</dbReference>
<sequence>MHSKILAVLGLWITSVILQAADARAPVGMAPRRHLGSYKEYPHEHDKNHSHHRRRLQGRSIKATGHQVFGLRNDGNSSGKGYSYVYYPQLLLASAASAACVVLMVVKRSLRMCPRTLPAPNQKKKENETELNKPKSAKEAMSNATYKSTGN</sequence>
<reference evidence="5" key="1">
    <citation type="submission" date="2018-05" db="EMBL/GenBank/DDBJ databases">
        <title>Effector identification in a new, highly contiguous assembly of the strawberry crown rot pathogen Phytophthora cactorum.</title>
        <authorList>
            <person name="Armitage A.D."/>
            <person name="Nellist C.F."/>
            <person name="Bates H."/>
            <person name="Vickerstaff R.J."/>
            <person name="Harrison R.J."/>
        </authorList>
    </citation>
    <scope>NUCLEOTIDE SEQUENCE</scope>
    <source>
        <strain evidence="4">P415</strain>
        <strain evidence="5">P421</strain>
    </source>
</reference>
<evidence type="ECO:0000313" key="5">
    <source>
        <dbReference type="EMBL" id="KAG3204652.1"/>
    </source>
</evidence>
<name>A0A8T1H2S4_9STRA</name>
<feature type="compositionally biased region" description="Basic and acidic residues" evidence="1">
    <location>
        <begin position="123"/>
        <end position="138"/>
    </location>
</feature>
<evidence type="ECO:0000256" key="1">
    <source>
        <dbReference type="SAM" id="MobiDB-lite"/>
    </source>
</evidence>
<accession>A0A8T1H2S4</accession>
<dbReference type="Proteomes" id="UP000697107">
    <property type="component" value="Unassembled WGS sequence"/>
</dbReference>
<feature type="transmembrane region" description="Helical" evidence="2">
    <location>
        <begin position="86"/>
        <end position="106"/>
    </location>
</feature>
<keyword evidence="2" id="KW-1133">Transmembrane helix</keyword>
<gene>
    <name evidence="4" type="ORF">PC118_g6860</name>
    <name evidence="5" type="ORF">PC129_g22505</name>
</gene>
<feature type="chain" id="PRO_5036275284" description="RxLR effector protein" evidence="3">
    <location>
        <begin position="24"/>
        <end position="151"/>
    </location>
</feature>
<dbReference type="EMBL" id="RCML01000157">
    <property type="protein sequence ID" value="KAG2988212.1"/>
    <property type="molecule type" value="Genomic_DNA"/>
</dbReference>
<proteinExistence type="predicted"/>
<keyword evidence="2" id="KW-0812">Transmembrane</keyword>
<evidence type="ECO:0008006" key="7">
    <source>
        <dbReference type="Google" id="ProtNLM"/>
    </source>
</evidence>
<feature type="compositionally biased region" description="Polar residues" evidence="1">
    <location>
        <begin position="142"/>
        <end position="151"/>
    </location>
</feature>
<dbReference type="VEuPathDB" id="FungiDB:PC110_g7609"/>
<keyword evidence="2" id="KW-0472">Membrane</keyword>
<organism evidence="5 6">
    <name type="scientific">Phytophthora cactorum</name>
    <dbReference type="NCBI Taxonomy" id="29920"/>
    <lineage>
        <taxon>Eukaryota</taxon>
        <taxon>Sar</taxon>
        <taxon>Stramenopiles</taxon>
        <taxon>Oomycota</taxon>
        <taxon>Peronosporomycetes</taxon>
        <taxon>Peronosporales</taxon>
        <taxon>Peronosporaceae</taxon>
        <taxon>Phytophthora</taxon>
    </lineage>
</organism>
<keyword evidence="3" id="KW-0732">Signal</keyword>
<dbReference type="AlphaFoldDB" id="A0A8T1H2S4"/>
<protein>
    <recommendedName>
        <fullName evidence="7">RxLR effector protein</fullName>
    </recommendedName>
</protein>
<feature type="region of interest" description="Disordered" evidence="1">
    <location>
        <begin position="115"/>
        <end position="151"/>
    </location>
</feature>
<evidence type="ECO:0000256" key="2">
    <source>
        <dbReference type="SAM" id="Phobius"/>
    </source>
</evidence>